<dbReference type="AlphaFoldDB" id="A0A1H2ES77"/>
<feature type="domain" description="Type II secretion system protein GspF" evidence="7">
    <location>
        <begin position="153"/>
        <end position="275"/>
    </location>
</feature>
<organism evidence="8 9">
    <name type="scientific">Desulfobacula phenolica</name>
    <dbReference type="NCBI Taxonomy" id="90732"/>
    <lineage>
        <taxon>Bacteria</taxon>
        <taxon>Pseudomonadati</taxon>
        <taxon>Thermodesulfobacteriota</taxon>
        <taxon>Desulfobacteria</taxon>
        <taxon>Desulfobacterales</taxon>
        <taxon>Desulfobacteraceae</taxon>
        <taxon>Desulfobacula</taxon>
    </lineage>
</organism>
<keyword evidence="9" id="KW-1185">Reference proteome</keyword>
<evidence type="ECO:0000256" key="3">
    <source>
        <dbReference type="ARBA" id="ARBA00022692"/>
    </source>
</evidence>
<feature type="transmembrane region" description="Helical" evidence="6">
    <location>
        <begin position="91"/>
        <end position="110"/>
    </location>
</feature>
<feature type="transmembrane region" description="Helical" evidence="6">
    <location>
        <begin position="293"/>
        <end position="312"/>
    </location>
</feature>
<evidence type="ECO:0000256" key="6">
    <source>
        <dbReference type="SAM" id="Phobius"/>
    </source>
</evidence>
<evidence type="ECO:0000256" key="1">
    <source>
        <dbReference type="ARBA" id="ARBA00004651"/>
    </source>
</evidence>
<keyword evidence="2" id="KW-1003">Cell membrane</keyword>
<evidence type="ECO:0000313" key="8">
    <source>
        <dbReference type="EMBL" id="SDT97931.1"/>
    </source>
</evidence>
<dbReference type="RefSeq" id="WP_092231833.1">
    <property type="nucleotide sequence ID" value="NZ_FNLL01000003.1"/>
</dbReference>
<keyword evidence="4 6" id="KW-1133">Transmembrane helix</keyword>
<accession>A0A1H2ES77</accession>
<feature type="transmembrane region" description="Helical" evidence="6">
    <location>
        <begin position="261"/>
        <end position="281"/>
    </location>
</feature>
<name>A0A1H2ES77_9BACT</name>
<dbReference type="EMBL" id="FNLL01000003">
    <property type="protein sequence ID" value="SDT97931.1"/>
    <property type="molecule type" value="Genomic_DNA"/>
</dbReference>
<keyword evidence="3 6" id="KW-0812">Transmembrane</keyword>
<feature type="transmembrane region" description="Helical" evidence="6">
    <location>
        <begin position="6"/>
        <end position="25"/>
    </location>
</feature>
<dbReference type="InterPro" id="IPR042094">
    <property type="entry name" value="T2SS_GspF_sf"/>
</dbReference>
<dbReference type="Pfam" id="PF00482">
    <property type="entry name" value="T2SSF"/>
    <property type="match status" value="1"/>
</dbReference>
<feature type="transmembrane region" description="Helical" evidence="6">
    <location>
        <begin position="116"/>
        <end position="137"/>
    </location>
</feature>
<evidence type="ECO:0000256" key="2">
    <source>
        <dbReference type="ARBA" id="ARBA00022475"/>
    </source>
</evidence>
<proteinExistence type="predicted"/>
<sequence length="320" mass="36026">MDFMILSVIIFIVSLLIIELCLYAYRHSLSNRNAKIKKRLRKYTFVEDDFGGILKKRDLSDIPFLNNILLSLPFVKSWDNLVMQANAKYPVGFYILMSFLLGALGALGLLYFLNNILLAVGGGLLLMYSPCLYLKYLKDKRIQKFKQQLHEALDLIARALRAGHSFTSSMKLAADEFGDPLGIEFEETLDEINFGVSVPVALRNLSRRVDCKEINYFVVAVIIQRDTGGNLAELIESLAHIVRETFKFEGKVRILSAEGRLSGVVLCLIPFLIGLWLQISSPGFMKPLFIEPIGRILLGVAGVMMIIGMFVIKKIVKIEV</sequence>
<evidence type="ECO:0000259" key="7">
    <source>
        <dbReference type="Pfam" id="PF00482"/>
    </source>
</evidence>
<protein>
    <submittedName>
        <fullName evidence="8">Tight adherence protein B</fullName>
    </submittedName>
</protein>
<reference evidence="9" key="1">
    <citation type="submission" date="2016-10" db="EMBL/GenBank/DDBJ databases">
        <authorList>
            <person name="Varghese N."/>
            <person name="Submissions S."/>
        </authorList>
    </citation>
    <scope>NUCLEOTIDE SEQUENCE [LARGE SCALE GENOMIC DNA]</scope>
    <source>
        <strain evidence="9">DSM 3384</strain>
    </source>
</reference>
<evidence type="ECO:0000256" key="4">
    <source>
        <dbReference type="ARBA" id="ARBA00022989"/>
    </source>
</evidence>
<evidence type="ECO:0000256" key="5">
    <source>
        <dbReference type="ARBA" id="ARBA00023136"/>
    </source>
</evidence>
<keyword evidence="5 6" id="KW-0472">Membrane</keyword>
<evidence type="ECO:0000313" key="9">
    <source>
        <dbReference type="Proteomes" id="UP000199608"/>
    </source>
</evidence>
<dbReference type="GO" id="GO:0005886">
    <property type="term" value="C:plasma membrane"/>
    <property type="evidence" value="ECO:0007669"/>
    <property type="project" value="UniProtKB-SubCell"/>
</dbReference>
<comment type="subcellular location">
    <subcellularLocation>
        <location evidence="1">Cell membrane</location>
        <topology evidence="1">Multi-pass membrane protein</topology>
    </subcellularLocation>
</comment>
<dbReference type="Proteomes" id="UP000199608">
    <property type="component" value="Unassembled WGS sequence"/>
</dbReference>
<gene>
    <name evidence="8" type="ORF">SAMN04487931_103320</name>
</gene>
<dbReference type="Gene3D" id="1.20.81.30">
    <property type="entry name" value="Type II secretion system (T2SS), domain F"/>
    <property type="match status" value="1"/>
</dbReference>
<dbReference type="PANTHER" id="PTHR35007:SF1">
    <property type="entry name" value="PILUS ASSEMBLY PROTEIN"/>
    <property type="match status" value="1"/>
</dbReference>
<dbReference type="PANTHER" id="PTHR35007">
    <property type="entry name" value="INTEGRAL MEMBRANE PROTEIN-RELATED"/>
    <property type="match status" value="1"/>
</dbReference>
<dbReference type="InterPro" id="IPR018076">
    <property type="entry name" value="T2SS_GspF_dom"/>
</dbReference>